<name>A0ABM6R0J4_PSEO1</name>
<gene>
    <name evidence="2" type="ORF">C1C98_16865</name>
</gene>
<organism evidence="2 3">
    <name type="scientific">Pseudomonas ogarae (strain DSM 112162 / CECT 30235 / F113)</name>
    <dbReference type="NCBI Taxonomy" id="1114970"/>
    <lineage>
        <taxon>Bacteria</taxon>
        <taxon>Pseudomonadati</taxon>
        <taxon>Pseudomonadota</taxon>
        <taxon>Gammaproteobacteria</taxon>
        <taxon>Pseudomonadales</taxon>
        <taxon>Pseudomonadaceae</taxon>
        <taxon>Pseudomonas</taxon>
    </lineage>
</organism>
<accession>A0ABM6R0J4</accession>
<evidence type="ECO:0000313" key="2">
    <source>
        <dbReference type="EMBL" id="AUO47006.1"/>
    </source>
</evidence>
<protein>
    <submittedName>
        <fullName evidence="2">Uncharacterized protein</fullName>
    </submittedName>
</protein>
<dbReference type="EMBL" id="CP025738">
    <property type="protein sequence ID" value="AUO47006.1"/>
    <property type="molecule type" value="Genomic_DNA"/>
</dbReference>
<keyword evidence="3" id="KW-1185">Reference proteome</keyword>
<evidence type="ECO:0000313" key="3">
    <source>
        <dbReference type="Proteomes" id="UP000235315"/>
    </source>
</evidence>
<sequence>MKLRLLTAALLFTCTLTHAAESKPVPKALEEQIGHLVALIKDSYATGYPEATLVQTLDTGEDSQVTLAVFTVEGFGMGNNYSQYLAAFTPDENEEGVPHYSLLDVMRIGGDSWRAIDKLDAKLVSDPTGEQTLIDIPVMENTDEDAPNFPSRAAVIHLSLDGSQAVRLVEPGSAPVATCPVWPPRG</sequence>
<reference evidence="2 3" key="1">
    <citation type="submission" date="2018-01" db="EMBL/GenBank/DDBJ databases">
        <title>Tropical forage species Digitaria eriantha prevents oxidative stress under low temperature conditions by the incorporation of polyhydroxybutyrate-producing endophytic bacteria.</title>
        <authorList>
            <person name="Stritzler M."/>
            <person name="Ayub N."/>
        </authorList>
    </citation>
    <scope>NUCLEOTIDE SEQUENCE [LARGE SCALE GENOMIC DNA]</scope>
    <source>
        <strain evidence="2 3">FR1</strain>
    </source>
</reference>
<proteinExistence type="predicted"/>
<dbReference type="RefSeq" id="WP_014338569.1">
    <property type="nucleotide sequence ID" value="NC_016830.1"/>
</dbReference>
<keyword evidence="1" id="KW-0732">Signal</keyword>
<feature type="chain" id="PRO_5045310781" evidence="1">
    <location>
        <begin position="20"/>
        <end position="186"/>
    </location>
</feature>
<feature type="signal peptide" evidence="1">
    <location>
        <begin position="1"/>
        <end position="19"/>
    </location>
</feature>
<dbReference type="Proteomes" id="UP000235315">
    <property type="component" value="Chromosome"/>
</dbReference>
<evidence type="ECO:0000256" key="1">
    <source>
        <dbReference type="SAM" id="SignalP"/>
    </source>
</evidence>